<gene>
    <name evidence="2" type="ORF">BN112_4718</name>
</gene>
<dbReference type="Proteomes" id="UP000007564">
    <property type="component" value="Chromosome"/>
</dbReference>
<evidence type="ECO:0000313" key="3">
    <source>
        <dbReference type="Proteomes" id="UP000007564"/>
    </source>
</evidence>
<dbReference type="HOGENOM" id="CLU_066385_0_0_4"/>
<dbReference type="RefSeq" id="WP_015065142.1">
    <property type="nucleotide sequence ID" value="NC_019382.1"/>
</dbReference>
<dbReference type="AlphaFoldDB" id="A0A0C6PAD8"/>
<accession>A0A0C6PAD8</accession>
<keyword evidence="1" id="KW-0472">Membrane</keyword>
<dbReference type="EMBL" id="HE965806">
    <property type="protein sequence ID" value="CCJ56632.1"/>
    <property type="molecule type" value="Genomic_DNA"/>
</dbReference>
<dbReference type="OrthoDB" id="8681001at2"/>
<sequence length="250" mass="26743">MEHAAAVPPPRHAGTAALEFMLAGMLLLAASIATVETMYWHQMRHLAYLALIEAARAGATSHGDPGAIERAFARAMRARYAAAQPGQAAARRQHAWSRQQARTGLPVWRIDILRPGPAAFADHGAANQALRGPPRIRNDYQAEQHARRLAQGWPGGAGPRSGLDIFQANTLRLRLVYRLAPLSPWLGALLKAAAALAPACARPAWRQGLLPLRLELDMDMQSDPVLGPARPDVAYGDARDCGGLTAAASG</sequence>
<organism evidence="2 3">
    <name type="scientific">Bordetella bronchiseptica 253</name>
    <dbReference type="NCBI Taxonomy" id="568707"/>
    <lineage>
        <taxon>Bacteria</taxon>
        <taxon>Pseudomonadati</taxon>
        <taxon>Pseudomonadota</taxon>
        <taxon>Betaproteobacteria</taxon>
        <taxon>Burkholderiales</taxon>
        <taxon>Alcaligenaceae</taxon>
        <taxon>Bordetella</taxon>
    </lineage>
</organism>
<proteinExistence type="predicted"/>
<name>A0A0C6PAD8_BORBO</name>
<keyword evidence="1" id="KW-0812">Transmembrane</keyword>
<dbReference type="KEGG" id="bbh:BN112_4718"/>
<feature type="transmembrane region" description="Helical" evidence="1">
    <location>
        <begin position="20"/>
        <end position="40"/>
    </location>
</feature>
<reference evidence="2 3" key="1">
    <citation type="journal article" date="2012" name="BMC Genomics">
        <title>Comparative genomics of the classical Bordetella subspecies: the evolution and exchange of virulence-associated diversity amongst closely related pathogens.</title>
        <authorList>
            <person name="Park J."/>
            <person name="Zhang Y."/>
            <person name="Buboltz A.M."/>
            <person name="Zhang X."/>
            <person name="Schuster S.C."/>
            <person name="Ahuja U."/>
            <person name="Liu M."/>
            <person name="Miller J.F."/>
            <person name="Sebaihia M."/>
            <person name="Bentley S.D."/>
            <person name="Parkhill J."/>
            <person name="Harvill E.T."/>
        </authorList>
    </citation>
    <scope>NUCLEOTIDE SEQUENCE [LARGE SCALE GENOMIC DNA]</scope>
    <source>
        <strain evidence="2 3">253</strain>
    </source>
</reference>
<protein>
    <submittedName>
        <fullName evidence="2">Putative periplasmic protein</fullName>
    </submittedName>
</protein>
<evidence type="ECO:0000256" key="1">
    <source>
        <dbReference type="SAM" id="Phobius"/>
    </source>
</evidence>
<evidence type="ECO:0000313" key="2">
    <source>
        <dbReference type="EMBL" id="CCJ56632.1"/>
    </source>
</evidence>
<keyword evidence="1" id="KW-1133">Transmembrane helix</keyword>